<name>A0A917BKV1_9HYPH</name>
<proteinExistence type="predicted"/>
<protein>
    <submittedName>
        <fullName evidence="1">Uncharacterized protein</fullName>
    </submittedName>
</protein>
<dbReference type="RefSeq" id="WP_188575363.1">
    <property type="nucleotide sequence ID" value="NZ_BMCT01000001.1"/>
</dbReference>
<organism evidence="1 2">
    <name type="scientific">Azorhizobium oxalatiphilum</name>
    <dbReference type="NCBI Taxonomy" id="980631"/>
    <lineage>
        <taxon>Bacteria</taxon>
        <taxon>Pseudomonadati</taxon>
        <taxon>Pseudomonadota</taxon>
        <taxon>Alphaproteobacteria</taxon>
        <taxon>Hyphomicrobiales</taxon>
        <taxon>Xanthobacteraceae</taxon>
        <taxon>Azorhizobium</taxon>
    </lineage>
</organism>
<reference evidence="1" key="1">
    <citation type="journal article" date="2014" name="Int. J. Syst. Evol. Microbiol.">
        <title>Complete genome sequence of Corynebacterium casei LMG S-19264T (=DSM 44701T), isolated from a smear-ripened cheese.</title>
        <authorList>
            <consortium name="US DOE Joint Genome Institute (JGI-PGF)"/>
            <person name="Walter F."/>
            <person name="Albersmeier A."/>
            <person name="Kalinowski J."/>
            <person name="Ruckert C."/>
        </authorList>
    </citation>
    <scope>NUCLEOTIDE SEQUENCE</scope>
    <source>
        <strain evidence="1">CCM 7897</strain>
    </source>
</reference>
<gene>
    <name evidence="1" type="ORF">GCM10007301_06610</name>
</gene>
<dbReference type="Proteomes" id="UP000606044">
    <property type="component" value="Unassembled WGS sequence"/>
</dbReference>
<accession>A0A917BKV1</accession>
<dbReference type="EMBL" id="BMCT01000001">
    <property type="protein sequence ID" value="GGF50029.1"/>
    <property type="molecule type" value="Genomic_DNA"/>
</dbReference>
<evidence type="ECO:0000313" key="1">
    <source>
        <dbReference type="EMBL" id="GGF50029.1"/>
    </source>
</evidence>
<keyword evidence="2" id="KW-1185">Reference proteome</keyword>
<sequence>MIGNEGIYLSWFQTSDSWMQSLEVRDLQSGWEKGLALVKAGNVRSVTLYSDGRIVQQHGSFVRALRSGDTEMPDDD</sequence>
<evidence type="ECO:0000313" key="2">
    <source>
        <dbReference type="Proteomes" id="UP000606044"/>
    </source>
</evidence>
<dbReference type="AlphaFoldDB" id="A0A917BKV1"/>
<reference evidence="1" key="2">
    <citation type="submission" date="2020-09" db="EMBL/GenBank/DDBJ databases">
        <authorList>
            <person name="Sun Q."/>
            <person name="Sedlacek I."/>
        </authorList>
    </citation>
    <scope>NUCLEOTIDE SEQUENCE</scope>
    <source>
        <strain evidence="1">CCM 7897</strain>
    </source>
</reference>
<comment type="caution">
    <text evidence="1">The sequence shown here is derived from an EMBL/GenBank/DDBJ whole genome shotgun (WGS) entry which is preliminary data.</text>
</comment>